<feature type="chain" id="PRO_5036418325" evidence="2">
    <location>
        <begin position="20"/>
        <end position="194"/>
    </location>
</feature>
<reference evidence="4 6" key="1">
    <citation type="submission" date="2020-06" db="EMBL/GenBank/DDBJ databases">
        <title>Description of novel acetic acid bacteria.</title>
        <authorList>
            <person name="Sombolestani A."/>
        </authorList>
    </citation>
    <scope>NUCLEOTIDE SEQUENCE [LARGE SCALE GENOMIC DNA]</scope>
    <source>
        <strain evidence="4 6">LMG 26838</strain>
    </source>
</reference>
<keyword evidence="5" id="KW-1185">Reference proteome</keyword>
<organism evidence="3 5">
    <name type="scientific">Endobacter medicaginis</name>
    <dbReference type="NCBI Taxonomy" id="1181271"/>
    <lineage>
        <taxon>Bacteria</taxon>
        <taxon>Pseudomonadati</taxon>
        <taxon>Pseudomonadota</taxon>
        <taxon>Alphaproteobacteria</taxon>
        <taxon>Acetobacterales</taxon>
        <taxon>Acetobacteraceae</taxon>
        <taxon>Endobacter</taxon>
    </lineage>
</organism>
<feature type="signal peptide" evidence="2">
    <location>
        <begin position="1"/>
        <end position="19"/>
    </location>
</feature>
<dbReference type="EMBL" id="JACHXV010000023">
    <property type="protein sequence ID" value="MBB3175263.1"/>
    <property type="molecule type" value="Genomic_DNA"/>
</dbReference>
<reference evidence="3 5" key="2">
    <citation type="submission" date="2020-08" db="EMBL/GenBank/DDBJ databases">
        <title>Genomic Encyclopedia of Type Strains, Phase III (KMG-III): the genomes of soil and plant-associated and newly described type strains.</title>
        <authorList>
            <person name="Whitman W."/>
        </authorList>
    </citation>
    <scope>NUCLEOTIDE SEQUENCE [LARGE SCALE GENOMIC DNA]</scope>
    <source>
        <strain evidence="3 5">CECT 8088</strain>
    </source>
</reference>
<dbReference type="PANTHER" id="PTHR30332">
    <property type="entry name" value="PROBABLE GENERAL SECRETION PATHWAY PROTEIN D"/>
    <property type="match status" value="1"/>
</dbReference>
<dbReference type="Gene3D" id="3.30.1370.120">
    <property type="match status" value="1"/>
</dbReference>
<dbReference type="RefSeq" id="WP_176625536.1">
    <property type="nucleotide sequence ID" value="NZ_JABXXQ010000336.1"/>
</dbReference>
<evidence type="ECO:0000313" key="3">
    <source>
        <dbReference type="EMBL" id="MBB3175263.1"/>
    </source>
</evidence>
<gene>
    <name evidence="3" type="ORF">FHR90_003117</name>
    <name evidence="4" type="ORF">HUK83_13285</name>
</gene>
<dbReference type="GO" id="GO:0009306">
    <property type="term" value="P:protein secretion"/>
    <property type="evidence" value="ECO:0007669"/>
    <property type="project" value="TreeGrafter"/>
</dbReference>
<dbReference type="AlphaFoldDB" id="A0A839V3A8"/>
<dbReference type="InterPro" id="IPR038591">
    <property type="entry name" value="NolW-like_sf"/>
</dbReference>
<evidence type="ECO:0000313" key="5">
    <source>
        <dbReference type="Proteomes" id="UP000557688"/>
    </source>
</evidence>
<dbReference type="GO" id="GO:0015627">
    <property type="term" value="C:type II protein secretion system complex"/>
    <property type="evidence" value="ECO:0007669"/>
    <property type="project" value="TreeGrafter"/>
</dbReference>
<comment type="caution">
    <text evidence="3">The sequence shown here is derived from an EMBL/GenBank/DDBJ whole genome shotgun (WGS) entry which is preliminary data.</text>
</comment>
<dbReference type="Proteomes" id="UP000565205">
    <property type="component" value="Unassembled WGS sequence"/>
</dbReference>
<sequence>MAKIFAILVLPCGPVAASAADDGVAGRQAWKHQPYPYTVVSQGVAAALRDFGYNLGLRVMIAPDVGGTIDGRLPPGDAQNFLEAVTHGNDLDWYFDGAVLYVSKTSSEQTAVIPLHGHSFDEVKKSLEQDGILDARFRLTKQAAGDAVVVAGPPSFIAVMRQAIEAQTSDTSPQGGHSGMAVLRGSVSSISGTP</sequence>
<accession>A0A839V3A8</accession>
<dbReference type="EMBL" id="JABXXQ010000336">
    <property type="protein sequence ID" value="NVN31303.1"/>
    <property type="molecule type" value="Genomic_DNA"/>
</dbReference>
<dbReference type="InterPro" id="IPR050810">
    <property type="entry name" value="Bact_Secretion_Sys_Channel"/>
</dbReference>
<dbReference type="Proteomes" id="UP000557688">
    <property type="component" value="Unassembled WGS sequence"/>
</dbReference>
<feature type="region of interest" description="Disordered" evidence="1">
    <location>
        <begin position="167"/>
        <end position="194"/>
    </location>
</feature>
<evidence type="ECO:0000256" key="2">
    <source>
        <dbReference type="SAM" id="SignalP"/>
    </source>
</evidence>
<dbReference type="PANTHER" id="PTHR30332:SF5">
    <property type="entry name" value="SPI-1 TYPE 3 SECRETION SYSTEM SECRETIN"/>
    <property type="match status" value="1"/>
</dbReference>
<evidence type="ECO:0000313" key="4">
    <source>
        <dbReference type="EMBL" id="NVN31303.1"/>
    </source>
</evidence>
<keyword evidence="2" id="KW-0732">Signal</keyword>
<dbReference type="Gene3D" id="3.55.50.30">
    <property type="match status" value="1"/>
</dbReference>
<evidence type="ECO:0000313" key="6">
    <source>
        <dbReference type="Proteomes" id="UP000565205"/>
    </source>
</evidence>
<proteinExistence type="predicted"/>
<evidence type="ECO:0000256" key="1">
    <source>
        <dbReference type="SAM" id="MobiDB-lite"/>
    </source>
</evidence>
<protein>
    <submittedName>
        <fullName evidence="3">Type III secretion protein C</fullName>
    </submittedName>
</protein>
<name>A0A839V3A8_9PROT</name>